<evidence type="ECO:0008006" key="4">
    <source>
        <dbReference type="Google" id="ProtNLM"/>
    </source>
</evidence>
<feature type="transmembrane region" description="Helical" evidence="1">
    <location>
        <begin position="148"/>
        <end position="166"/>
    </location>
</feature>
<reference evidence="2 3" key="1">
    <citation type="submission" date="2013-05" db="EMBL/GenBank/DDBJ databases">
        <title>Genome assembly of Chondromyces apiculatus DSM 436.</title>
        <authorList>
            <person name="Sharma G."/>
            <person name="Khatri I."/>
            <person name="Kaur C."/>
            <person name="Mayilraj S."/>
            <person name="Subramanian S."/>
        </authorList>
    </citation>
    <scope>NUCLEOTIDE SEQUENCE [LARGE SCALE GENOMIC DNA]</scope>
    <source>
        <strain evidence="2 3">DSM 436</strain>
    </source>
</reference>
<organism evidence="2 3">
    <name type="scientific">Chondromyces apiculatus DSM 436</name>
    <dbReference type="NCBI Taxonomy" id="1192034"/>
    <lineage>
        <taxon>Bacteria</taxon>
        <taxon>Pseudomonadati</taxon>
        <taxon>Myxococcota</taxon>
        <taxon>Polyangia</taxon>
        <taxon>Polyangiales</taxon>
        <taxon>Polyangiaceae</taxon>
        <taxon>Chondromyces</taxon>
    </lineage>
</organism>
<dbReference type="InterPro" id="IPR058534">
    <property type="entry name" value="YjdF"/>
</dbReference>
<protein>
    <recommendedName>
        <fullName evidence="4">DUF2238 domain-containing protein</fullName>
    </recommendedName>
</protein>
<evidence type="ECO:0000313" key="3">
    <source>
        <dbReference type="Proteomes" id="UP000019678"/>
    </source>
</evidence>
<name>A0A017SVR3_9BACT</name>
<dbReference type="Proteomes" id="UP000019678">
    <property type="component" value="Unassembled WGS sequence"/>
</dbReference>
<feature type="transmembrane region" description="Helical" evidence="1">
    <location>
        <begin position="75"/>
        <end position="97"/>
    </location>
</feature>
<dbReference type="STRING" id="1192034.CAP_8756"/>
<feature type="transmembrane region" description="Helical" evidence="1">
    <location>
        <begin position="196"/>
        <end position="214"/>
    </location>
</feature>
<comment type="caution">
    <text evidence="2">The sequence shown here is derived from an EMBL/GenBank/DDBJ whole genome shotgun (WGS) entry which is preliminary data.</text>
</comment>
<keyword evidence="1" id="KW-1133">Transmembrane helix</keyword>
<evidence type="ECO:0000256" key="1">
    <source>
        <dbReference type="SAM" id="Phobius"/>
    </source>
</evidence>
<dbReference type="Pfam" id="PF09997">
    <property type="entry name" value="DUF2238"/>
    <property type="match status" value="1"/>
</dbReference>
<dbReference type="AlphaFoldDB" id="A0A017SVR3"/>
<sequence length="241" mass="26301">MYAALAMIPLNIQPVRGTLQNARLPLTLLAVLSVVCIATVISPPAGRFNWLLEVGPGLAGIAVLLAIYKRFPMSHVVYVCVFLHVLILVYGGFYTYAKTPLGDWAKEAFGFSRNHYDRIGHIALGFFPALTIREVLLRRTPLQRGGWLAFIVVNIALSIGAFWELLEWWTTLLVAGDVGEAFLGSQGDIWDAQWDMFLAMVGAIVSLLVLGRLHDRSMAALFARAPAQAPPALSAPPPHAA</sequence>
<dbReference type="PIRSF" id="PIRSF020606">
    <property type="entry name" value="UCP020606"/>
    <property type="match status" value="1"/>
</dbReference>
<gene>
    <name evidence="2" type="ORF">CAP_8756</name>
</gene>
<feature type="transmembrane region" description="Helical" evidence="1">
    <location>
        <begin position="119"/>
        <end position="136"/>
    </location>
</feature>
<evidence type="ECO:0000313" key="2">
    <source>
        <dbReference type="EMBL" id="EYF01043.1"/>
    </source>
</evidence>
<feature type="transmembrane region" description="Helical" evidence="1">
    <location>
        <begin position="21"/>
        <end position="42"/>
    </location>
</feature>
<dbReference type="eggNOG" id="COG3647">
    <property type="taxonomic scope" value="Bacteria"/>
</dbReference>
<keyword evidence="3" id="KW-1185">Reference proteome</keyword>
<proteinExistence type="predicted"/>
<accession>A0A017SVR3</accession>
<dbReference type="EMBL" id="ASRX01000091">
    <property type="protein sequence ID" value="EYF01043.1"/>
    <property type="molecule type" value="Genomic_DNA"/>
</dbReference>
<keyword evidence="1" id="KW-0472">Membrane</keyword>
<dbReference type="InterPro" id="IPR014509">
    <property type="entry name" value="YjdF-like"/>
</dbReference>
<keyword evidence="1" id="KW-0812">Transmembrane</keyword>
<feature type="transmembrane region" description="Helical" evidence="1">
    <location>
        <begin position="48"/>
        <end position="68"/>
    </location>
</feature>